<dbReference type="GO" id="GO:0005737">
    <property type="term" value="C:cytoplasm"/>
    <property type="evidence" value="ECO:0007669"/>
    <property type="project" value="UniProtKB-SubCell"/>
</dbReference>
<keyword evidence="5" id="KW-0863">Zinc-finger</keyword>
<dbReference type="GO" id="GO:0003676">
    <property type="term" value="F:nucleic acid binding"/>
    <property type="evidence" value="ECO:0007669"/>
    <property type="project" value="InterPro"/>
</dbReference>
<dbReference type="PANTHER" id="PTHR13493:SF3">
    <property type="entry name" value="RRNA N6-ADENOSINE-METHYLTRANSFERASE ZCCHC4"/>
    <property type="match status" value="1"/>
</dbReference>
<evidence type="ECO:0000313" key="9">
    <source>
        <dbReference type="Proteomes" id="UP000001307"/>
    </source>
</evidence>
<evidence type="ECO:0000256" key="1">
    <source>
        <dbReference type="ARBA" id="ARBA00004496"/>
    </source>
</evidence>
<dbReference type="InParanoid" id="E4WQH6"/>
<dbReference type="InterPro" id="IPR039846">
    <property type="entry name" value="ZCCHC4"/>
</dbReference>
<dbReference type="SUPFAM" id="SSF161245">
    <property type="entry name" value="Zinc hairpin stack"/>
    <property type="match status" value="1"/>
</dbReference>
<dbReference type="AlphaFoldDB" id="E4WQH6"/>
<keyword evidence="4" id="KW-0808">Transferase</keyword>
<proteinExistence type="predicted"/>
<dbReference type="SUPFAM" id="SSF53335">
    <property type="entry name" value="S-adenosyl-L-methionine-dependent methyltransferases"/>
    <property type="match status" value="1"/>
</dbReference>
<dbReference type="GO" id="GO:0005730">
    <property type="term" value="C:nucleolus"/>
    <property type="evidence" value="ECO:0007669"/>
    <property type="project" value="TreeGrafter"/>
</dbReference>
<evidence type="ECO:0000259" key="6">
    <source>
        <dbReference type="PROSITE" id="PS50158"/>
    </source>
</evidence>
<evidence type="ECO:0000256" key="3">
    <source>
        <dbReference type="ARBA" id="ARBA00022603"/>
    </source>
</evidence>
<dbReference type="InterPro" id="IPR037275">
    <property type="entry name" value="Znf_CTCHY_sf"/>
</dbReference>
<feature type="domain" description="CCHC-type" evidence="6">
    <location>
        <begin position="222"/>
        <end position="237"/>
    </location>
</feature>
<keyword evidence="9" id="KW-1185">Reference proteome</keyword>
<evidence type="ECO:0000313" key="8">
    <source>
        <dbReference type="EMBL" id="CBY20108.1"/>
    </source>
</evidence>
<accession>E4WQH6</accession>
<keyword evidence="2" id="KW-0963">Cytoplasm</keyword>
<dbReference type="GO" id="GO:0008988">
    <property type="term" value="F:rRNA (adenine-N6-)-methyltransferase activity"/>
    <property type="evidence" value="ECO:0007669"/>
    <property type="project" value="InterPro"/>
</dbReference>
<dbReference type="EMBL" id="FN653015">
    <property type="protein sequence ID" value="CBY20108.1"/>
    <property type="molecule type" value="Genomic_DNA"/>
</dbReference>
<keyword evidence="5" id="KW-0862">Zinc</keyword>
<reference evidence="8" key="1">
    <citation type="journal article" date="2010" name="Science">
        <title>Plasticity of animal genome architecture unmasked by rapid evolution of a pelagic tunicate.</title>
        <authorList>
            <person name="Denoeud F."/>
            <person name="Henriet S."/>
            <person name="Mungpakdee S."/>
            <person name="Aury J.M."/>
            <person name="Da Silva C."/>
            <person name="Brinkmann H."/>
            <person name="Mikhaleva J."/>
            <person name="Olsen L.C."/>
            <person name="Jubin C."/>
            <person name="Canestro C."/>
            <person name="Bouquet J.M."/>
            <person name="Danks G."/>
            <person name="Poulain J."/>
            <person name="Campsteijn C."/>
            <person name="Adamski M."/>
            <person name="Cross I."/>
            <person name="Yadetie F."/>
            <person name="Muffato M."/>
            <person name="Louis A."/>
            <person name="Butcher S."/>
            <person name="Tsagkogeorga G."/>
            <person name="Konrad A."/>
            <person name="Singh S."/>
            <person name="Jensen M.F."/>
            <person name="Cong E.H."/>
            <person name="Eikeseth-Otteraa H."/>
            <person name="Noel B."/>
            <person name="Anthouard V."/>
            <person name="Porcel B.M."/>
            <person name="Kachouri-Lafond R."/>
            <person name="Nishino A."/>
            <person name="Ugolini M."/>
            <person name="Chourrout P."/>
            <person name="Nishida H."/>
            <person name="Aasland R."/>
            <person name="Huzurbazar S."/>
            <person name="Westhof E."/>
            <person name="Delsuc F."/>
            <person name="Lehrach H."/>
            <person name="Reinhardt R."/>
            <person name="Weissenbach J."/>
            <person name="Roy S.W."/>
            <person name="Artiguenave F."/>
            <person name="Postlethwait J.H."/>
            <person name="Manak J.R."/>
            <person name="Thompson E.M."/>
            <person name="Jaillon O."/>
            <person name="Du Pasquier L."/>
            <person name="Boudinot P."/>
            <person name="Liberles D.A."/>
            <person name="Volff J.N."/>
            <person name="Philippe H."/>
            <person name="Lenhard B."/>
            <person name="Roest Crollius H."/>
            <person name="Wincker P."/>
            <person name="Chourrout D."/>
        </authorList>
    </citation>
    <scope>NUCLEOTIDE SEQUENCE [LARGE SCALE GENOMIC DNA]</scope>
</reference>
<feature type="domain" description="CTCHY-type" evidence="7">
    <location>
        <begin position="154"/>
        <end position="216"/>
    </location>
</feature>
<protein>
    <recommendedName>
        <fullName evidence="10">CCHC-type domain-containing protein</fullName>
    </recommendedName>
</protein>
<dbReference type="PROSITE" id="PS51270">
    <property type="entry name" value="ZF_CTCHY"/>
    <property type="match status" value="1"/>
</dbReference>
<comment type="subcellular location">
    <subcellularLocation>
        <location evidence="1">Cytoplasm</location>
    </subcellularLocation>
</comment>
<dbReference type="Proteomes" id="UP000001307">
    <property type="component" value="Unassembled WGS sequence"/>
</dbReference>
<dbReference type="InterPro" id="IPR017921">
    <property type="entry name" value="Znf_CTCHY"/>
</dbReference>
<dbReference type="OrthoDB" id="431817at2759"/>
<evidence type="ECO:0000259" key="7">
    <source>
        <dbReference type="PROSITE" id="PS51270"/>
    </source>
</evidence>
<dbReference type="GO" id="GO:0008270">
    <property type="term" value="F:zinc ion binding"/>
    <property type="evidence" value="ECO:0007669"/>
    <property type="project" value="UniProtKB-KW"/>
</dbReference>
<sequence length="246" mass="28423">MVSFVDKQTVILVGCPTLMIPLLEEGKDVILLDIDERFFGIFPSKNFRKFNLVNCYFFDGNELDKERFPSDSVVIMDPPFGVMNEICVRTMRLLAPQGRHILLKPYFEIRWLEGLLGFKMLDYRVDYESHRKMNRNKTVRIFVNTDQIIPLPSPEYKYCDICDKFVHDTQFHCAFCGACGDISGRGIIHCKKCNICHVKSHVFCSKCTVCKPVGHDCADTARCFICKKPGHKESDCKLENKKIKFN</sequence>
<evidence type="ECO:0000256" key="2">
    <source>
        <dbReference type="ARBA" id="ARBA00022490"/>
    </source>
</evidence>
<dbReference type="InterPro" id="IPR041370">
    <property type="entry name" value="Mlase_EEF1AKMT1/ZCCHC4"/>
</dbReference>
<dbReference type="PANTHER" id="PTHR13493">
    <property type="entry name" value="ZINC FINGER CCHC DOMAIN-CONTAINING"/>
    <property type="match status" value="1"/>
</dbReference>
<gene>
    <name evidence="8" type="ORF">GSOID_T00000091001</name>
</gene>
<keyword evidence="5" id="KW-0479">Metal-binding</keyword>
<name>E4WQH6_OIKDI</name>
<keyword evidence="3" id="KW-0489">Methyltransferase</keyword>
<dbReference type="InterPro" id="IPR001878">
    <property type="entry name" value="Znf_CCHC"/>
</dbReference>
<dbReference type="FunCoup" id="E4WQH6">
    <property type="interactions" value="59"/>
</dbReference>
<evidence type="ECO:0000256" key="4">
    <source>
        <dbReference type="ARBA" id="ARBA00022679"/>
    </source>
</evidence>
<evidence type="ECO:0000256" key="5">
    <source>
        <dbReference type="PROSITE-ProRule" id="PRU00047"/>
    </source>
</evidence>
<organism evidence="8">
    <name type="scientific">Oikopleura dioica</name>
    <name type="common">Tunicate</name>
    <dbReference type="NCBI Taxonomy" id="34765"/>
    <lineage>
        <taxon>Eukaryota</taxon>
        <taxon>Metazoa</taxon>
        <taxon>Chordata</taxon>
        <taxon>Tunicata</taxon>
        <taxon>Appendicularia</taxon>
        <taxon>Copelata</taxon>
        <taxon>Oikopleuridae</taxon>
        <taxon>Oikopleura</taxon>
    </lineage>
</organism>
<dbReference type="InterPro" id="IPR029063">
    <property type="entry name" value="SAM-dependent_MTases_sf"/>
</dbReference>
<evidence type="ECO:0008006" key="10">
    <source>
        <dbReference type="Google" id="ProtNLM"/>
    </source>
</evidence>
<dbReference type="PROSITE" id="PS50158">
    <property type="entry name" value="ZF_CCHC"/>
    <property type="match status" value="1"/>
</dbReference>
<dbReference type="Pfam" id="PF10237">
    <property type="entry name" value="N6-adenineMlase"/>
    <property type="match status" value="1"/>
</dbReference>